<keyword evidence="7" id="KW-1133">Transmembrane helix</keyword>
<keyword evidence="3" id="KW-0479">Metal-binding</keyword>
<organism evidence="9 10">
    <name type="scientific">Salinirubellus salinus</name>
    <dbReference type="NCBI Taxonomy" id="1364945"/>
    <lineage>
        <taxon>Archaea</taxon>
        <taxon>Methanobacteriati</taxon>
        <taxon>Methanobacteriota</taxon>
        <taxon>Stenosarchaea group</taxon>
        <taxon>Halobacteria</taxon>
        <taxon>Halobacteriales</taxon>
        <taxon>Natronomonadaceae</taxon>
        <taxon>Salinirubellus</taxon>
    </lineage>
</organism>
<evidence type="ECO:0000313" key="9">
    <source>
        <dbReference type="EMBL" id="UWM55271.1"/>
    </source>
</evidence>
<evidence type="ECO:0000256" key="6">
    <source>
        <dbReference type="ARBA" id="ARBA00023136"/>
    </source>
</evidence>
<dbReference type="InterPro" id="IPR006311">
    <property type="entry name" value="TAT_signal"/>
</dbReference>
<keyword evidence="6 7" id="KW-0472">Membrane</keyword>
<dbReference type="KEGG" id="ssai:N0B31_03065"/>
<evidence type="ECO:0000313" key="10">
    <source>
        <dbReference type="Proteomes" id="UP001057580"/>
    </source>
</evidence>
<dbReference type="PANTHER" id="PTHR34192">
    <property type="entry name" value="PLASTOCYANIN MAJOR ISOFORM, CHLOROPLASTIC-RELATED"/>
    <property type="match status" value="1"/>
</dbReference>
<reference evidence="9" key="1">
    <citation type="submission" date="2022-09" db="EMBL/GenBank/DDBJ databases">
        <title>Diverse halophilic archaea isolated from saline environments.</title>
        <authorList>
            <person name="Cui H.-L."/>
        </authorList>
    </citation>
    <scope>NUCLEOTIDE SEQUENCE</scope>
    <source>
        <strain evidence="9">ZS-35-S2</strain>
    </source>
</reference>
<proteinExistence type="predicted"/>
<dbReference type="CDD" id="cd04220">
    <property type="entry name" value="Halocyanin"/>
    <property type="match status" value="1"/>
</dbReference>
<dbReference type="PROSITE" id="PS00196">
    <property type="entry name" value="COPPER_BLUE"/>
    <property type="match status" value="1"/>
</dbReference>
<evidence type="ECO:0000256" key="3">
    <source>
        <dbReference type="ARBA" id="ARBA00022723"/>
    </source>
</evidence>
<protein>
    <submittedName>
        <fullName evidence="9">Plastocyanin/azurin family copper-binding protein</fullName>
    </submittedName>
</protein>
<dbReference type="InterPro" id="IPR000923">
    <property type="entry name" value="BlueCu_1"/>
</dbReference>
<evidence type="ECO:0000256" key="4">
    <source>
        <dbReference type="ARBA" id="ARBA00022982"/>
    </source>
</evidence>
<dbReference type="Pfam" id="PF00127">
    <property type="entry name" value="Copper-bind"/>
    <property type="match status" value="1"/>
</dbReference>
<dbReference type="RefSeq" id="WP_260594329.1">
    <property type="nucleotide sequence ID" value="NZ_CP104003.1"/>
</dbReference>
<dbReference type="PROSITE" id="PS51318">
    <property type="entry name" value="TAT"/>
    <property type="match status" value="1"/>
</dbReference>
<comment type="subcellular location">
    <subcellularLocation>
        <location evidence="1">Membrane</location>
    </subcellularLocation>
</comment>
<evidence type="ECO:0000259" key="8">
    <source>
        <dbReference type="Pfam" id="PF00127"/>
    </source>
</evidence>
<keyword evidence="4" id="KW-0249">Electron transport</keyword>
<sequence>MEETAVTSRRGLMRGVAGAVGAGAAAGTGTAVGAGEARGQATRTIDMTDALVFDPAAATIPPGTTIVWDNVGSIGHSVTAYEDDIPEEAEFFASGGFAEESAARSSYSAGDPDSGDVAGGETYEHTFEVVGQYDYFCIPHESAGMVASITVEEGAPVEPTPEPGPSLPEVPDSARTLTIAVLTAMLSTLGLAYFFMKYGGDYDVEEE</sequence>
<evidence type="ECO:0000256" key="7">
    <source>
        <dbReference type="SAM" id="Phobius"/>
    </source>
</evidence>
<keyword evidence="5" id="KW-0186">Copper</keyword>
<dbReference type="GO" id="GO:0016020">
    <property type="term" value="C:membrane"/>
    <property type="evidence" value="ECO:0007669"/>
    <property type="project" value="UniProtKB-SubCell"/>
</dbReference>
<dbReference type="GO" id="GO:0005507">
    <property type="term" value="F:copper ion binding"/>
    <property type="evidence" value="ECO:0007669"/>
    <property type="project" value="InterPro"/>
</dbReference>
<feature type="transmembrane region" description="Helical" evidence="7">
    <location>
        <begin position="177"/>
        <end position="196"/>
    </location>
</feature>
<dbReference type="InterPro" id="IPR008972">
    <property type="entry name" value="Cupredoxin"/>
</dbReference>
<dbReference type="EMBL" id="CP104003">
    <property type="protein sequence ID" value="UWM55271.1"/>
    <property type="molecule type" value="Genomic_DNA"/>
</dbReference>
<dbReference type="Gene3D" id="2.60.40.420">
    <property type="entry name" value="Cupredoxins - blue copper proteins"/>
    <property type="match status" value="1"/>
</dbReference>
<keyword evidence="7" id="KW-0812">Transmembrane</keyword>
<feature type="domain" description="Blue (type 1) copper" evidence="8">
    <location>
        <begin position="45"/>
        <end position="152"/>
    </location>
</feature>
<evidence type="ECO:0000256" key="5">
    <source>
        <dbReference type="ARBA" id="ARBA00023008"/>
    </source>
</evidence>
<name>A0A9E7R4D9_9EURY</name>
<dbReference type="AlphaFoldDB" id="A0A9E7R4D9"/>
<dbReference type="PANTHER" id="PTHR34192:SF10">
    <property type="entry name" value="PLASTOCYANIN MAJOR ISOFORM, CHLOROPLASTIC-RELATED"/>
    <property type="match status" value="1"/>
</dbReference>
<dbReference type="SUPFAM" id="SSF49503">
    <property type="entry name" value="Cupredoxins"/>
    <property type="match status" value="1"/>
</dbReference>
<dbReference type="Proteomes" id="UP001057580">
    <property type="component" value="Chromosome"/>
</dbReference>
<accession>A0A9E7R4D9</accession>
<dbReference type="InterPro" id="IPR028871">
    <property type="entry name" value="BlueCu_1_BS"/>
</dbReference>
<keyword evidence="2" id="KW-0813">Transport</keyword>
<dbReference type="GO" id="GO:0009055">
    <property type="term" value="F:electron transfer activity"/>
    <property type="evidence" value="ECO:0007669"/>
    <property type="project" value="InterPro"/>
</dbReference>
<evidence type="ECO:0000256" key="2">
    <source>
        <dbReference type="ARBA" id="ARBA00022448"/>
    </source>
</evidence>
<gene>
    <name evidence="9" type="ORF">N0B31_03065</name>
</gene>
<evidence type="ECO:0000256" key="1">
    <source>
        <dbReference type="ARBA" id="ARBA00004370"/>
    </source>
</evidence>
<dbReference type="GeneID" id="74941369"/>
<keyword evidence="10" id="KW-1185">Reference proteome</keyword>